<dbReference type="EMBL" id="CH473987">
    <property type="protein sequence ID" value="EDM18775.1"/>
    <property type="molecule type" value="Genomic_DNA"/>
</dbReference>
<reference evidence="1 2" key="1">
    <citation type="submission" date="2005-09" db="EMBL/GenBank/DDBJ databases">
        <authorList>
            <person name="Mural R.J."/>
            <person name="Li P.W."/>
            <person name="Adams M.D."/>
            <person name="Amanatides P.G."/>
            <person name="Baden-Tillson H."/>
            <person name="Barnstead M."/>
            <person name="Chin S.H."/>
            <person name="Dew I."/>
            <person name="Evans C.A."/>
            <person name="Ferriera S."/>
            <person name="Flanigan M."/>
            <person name="Fosler C."/>
            <person name="Glodek A."/>
            <person name="Gu Z."/>
            <person name="Holt R.A."/>
            <person name="Jennings D."/>
            <person name="Kraft C.L."/>
            <person name="Lu F."/>
            <person name="Nguyen T."/>
            <person name="Nusskern D.R."/>
            <person name="Pfannkoch C.M."/>
            <person name="Sitter C."/>
            <person name="Sutton G.G."/>
            <person name="Venter J.C."/>
            <person name="Wang Z."/>
            <person name="Woodage T."/>
            <person name="Zheng X.H."/>
            <person name="Zhong F."/>
        </authorList>
    </citation>
    <scope>NUCLEOTIDE SEQUENCE [LARGE SCALE GENOMIC DNA]</scope>
    <source>
        <strain>BN</strain>
        <strain evidence="2">Sprague-Dawley</strain>
    </source>
</reference>
<name>A6JIW4_RAT</name>
<dbReference type="AlphaFoldDB" id="A6JIW4"/>
<evidence type="ECO:0000313" key="1">
    <source>
        <dbReference type="EMBL" id="EDM18775.1"/>
    </source>
</evidence>
<evidence type="ECO:0000313" key="3">
    <source>
        <dbReference type="RGD" id="619991"/>
    </source>
</evidence>
<accession>A6JIW4</accession>
<evidence type="ECO:0000313" key="2">
    <source>
        <dbReference type="Proteomes" id="UP000234681"/>
    </source>
</evidence>
<dbReference type="Proteomes" id="UP000234681">
    <property type="component" value="Chromosome 9"/>
</dbReference>
<organism evidence="1 2">
    <name type="scientific">Rattus norvegicus</name>
    <name type="common">Rat</name>
    <dbReference type="NCBI Taxonomy" id="10116"/>
    <lineage>
        <taxon>Eukaryota</taxon>
        <taxon>Metazoa</taxon>
        <taxon>Chordata</taxon>
        <taxon>Craniata</taxon>
        <taxon>Vertebrata</taxon>
        <taxon>Euteleostomi</taxon>
        <taxon>Mammalia</taxon>
        <taxon>Eutheria</taxon>
        <taxon>Euarchontoglires</taxon>
        <taxon>Glires</taxon>
        <taxon>Rodentia</taxon>
        <taxon>Myomorpha</taxon>
        <taxon>Muroidea</taxon>
        <taxon>Muridae</taxon>
        <taxon>Murinae</taxon>
        <taxon>Rattus</taxon>
    </lineage>
</organism>
<dbReference type="RGD" id="619991">
    <property type="gene designation" value="Vegfa"/>
</dbReference>
<proteinExistence type="predicted"/>
<protein>
    <submittedName>
        <fullName evidence="1">Vascular endothelial growth factor A, isoform CRA_h</fullName>
    </submittedName>
</protein>
<sequence length="82" mass="9377">MALLWIPTRFCKSTLPLWALPGRIRSLAIKLSPPLLRSLGGLPQGSWQREDTVVEEEAWYRAMGQDPQAPHGGREKRKCFIY</sequence>
<feature type="non-terminal residue" evidence="1">
    <location>
        <position position="82"/>
    </location>
</feature>
<gene>
    <name evidence="1 3" type="primary">Vegfa</name>
    <name evidence="1" type="ORF">rCG_43473</name>
</gene>